<dbReference type="GO" id="GO:0016740">
    <property type="term" value="F:transferase activity"/>
    <property type="evidence" value="ECO:0007669"/>
    <property type="project" value="UniProtKB-KW"/>
</dbReference>
<sequence length="342" mass="37871">MNSLQSSRFKNFVVVAFLFNVFILTGHLRPANILSWASWRKLDLDYSAANATLGFESIVAVAPNSVPVQLRWRKEGLLKAAAYSGLSIAVPPQPEWPNADVEALMARKEGMGRGYALSWLGHLHALNIATTHSSTLILEDDTDWDIGIRAQMPQIAEAVRNLTGDASNATSIMPLPPFGTEWDILWLGHCGDSIIFDPPPITLPDPTVPPYINSWEKTLSPYPERKRYIHWSAGPICTYAYAVTGQAARKLVGRDDHGVESFDVWLHILCKGRQIRCVTVNPELFHHHEGAGPKVSLAAGSILEEGFYEKEYTENIWHSARCNSAVPGDELVTCMGKEPDSQ</sequence>
<accession>A0A6A6I7V6</accession>
<reference evidence="2" key="1">
    <citation type="journal article" date="2020" name="Stud. Mycol.">
        <title>101 Dothideomycetes genomes: a test case for predicting lifestyles and emergence of pathogens.</title>
        <authorList>
            <person name="Haridas S."/>
            <person name="Albert R."/>
            <person name="Binder M."/>
            <person name="Bloem J."/>
            <person name="Labutti K."/>
            <person name="Salamov A."/>
            <person name="Andreopoulos B."/>
            <person name="Baker S."/>
            <person name="Barry K."/>
            <person name="Bills G."/>
            <person name="Bluhm B."/>
            <person name="Cannon C."/>
            <person name="Castanera R."/>
            <person name="Culley D."/>
            <person name="Daum C."/>
            <person name="Ezra D."/>
            <person name="Gonzalez J."/>
            <person name="Henrissat B."/>
            <person name="Kuo A."/>
            <person name="Liang C."/>
            <person name="Lipzen A."/>
            <person name="Lutzoni F."/>
            <person name="Magnuson J."/>
            <person name="Mondo S."/>
            <person name="Nolan M."/>
            <person name="Ohm R."/>
            <person name="Pangilinan J."/>
            <person name="Park H.-J."/>
            <person name="Ramirez L."/>
            <person name="Alfaro M."/>
            <person name="Sun H."/>
            <person name="Tritt A."/>
            <person name="Yoshinaga Y."/>
            <person name="Zwiers L.-H."/>
            <person name="Turgeon B."/>
            <person name="Goodwin S."/>
            <person name="Spatafora J."/>
            <person name="Crous P."/>
            <person name="Grigoriev I."/>
        </authorList>
    </citation>
    <scope>NUCLEOTIDE SEQUENCE</scope>
    <source>
        <strain evidence="2">CBS 122368</strain>
    </source>
</reference>
<keyword evidence="2" id="KW-0808">Transferase</keyword>
<name>A0A6A6I7V6_9PLEO</name>
<feature type="transmembrane region" description="Helical" evidence="1">
    <location>
        <begin position="12"/>
        <end position="28"/>
    </location>
</feature>
<evidence type="ECO:0000256" key="1">
    <source>
        <dbReference type="SAM" id="Phobius"/>
    </source>
</evidence>
<keyword evidence="1" id="KW-1133">Transmembrane helix</keyword>
<dbReference type="RefSeq" id="XP_033681455.1">
    <property type="nucleotide sequence ID" value="XM_033832156.1"/>
</dbReference>
<evidence type="ECO:0000313" key="2">
    <source>
        <dbReference type="EMBL" id="KAF2246451.1"/>
    </source>
</evidence>
<organism evidence="2 3">
    <name type="scientific">Trematosphaeria pertusa</name>
    <dbReference type="NCBI Taxonomy" id="390896"/>
    <lineage>
        <taxon>Eukaryota</taxon>
        <taxon>Fungi</taxon>
        <taxon>Dikarya</taxon>
        <taxon>Ascomycota</taxon>
        <taxon>Pezizomycotina</taxon>
        <taxon>Dothideomycetes</taxon>
        <taxon>Pleosporomycetidae</taxon>
        <taxon>Pleosporales</taxon>
        <taxon>Massarineae</taxon>
        <taxon>Trematosphaeriaceae</taxon>
        <taxon>Trematosphaeria</taxon>
    </lineage>
</organism>
<dbReference type="GeneID" id="54585486"/>
<evidence type="ECO:0000313" key="3">
    <source>
        <dbReference type="Proteomes" id="UP000800094"/>
    </source>
</evidence>
<dbReference type="OrthoDB" id="47375at2759"/>
<keyword evidence="3" id="KW-1185">Reference proteome</keyword>
<proteinExistence type="predicted"/>
<protein>
    <submittedName>
        <fullName evidence="2">Glycosyltransferase family 25 protein</fullName>
    </submittedName>
</protein>
<keyword evidence="1" id="KW-0472">Membrane</keyword>
<gene>
    <name evidence="2" type="ORF">BU26DRAFT_552475</name>
</gene>
<dbReference type="EMBL" id="ML987198">
    <property type="protein sequence ID" value="KAF2246451.1"/>
    <property type="molecule type" value="Genomic_DNA"/>
</dbReference>
<dbReference type="AlphaFoldDB" id="A0A6A6I7V6"/>
<keyword evidence="1" id="KW-0812">Transmembrane</keyword>
<dbReference type="Proteomes" id="UP000800094">
    <property type="component" value="Unassembled WGS sequence"/>
</dbReference>